<dbReference type="EMBL" id="CM023481">
    <property type="protein sequence ID" value="KAH6944703.1"/>
    <property type="molecule type" value="Genomic_DNA"/>
</dbReference>
<evidence type="ECO:0000313" key="1">
    <source>
        <dbReference type="EMBL" id="KAH6944703.1"/>
    </source>
</evidence>
<comment type="caution">
    <text evidence="1">The sequence shown here is derived from an EMBL/GenBank/DDBJ whole genome shotgun (WGS) entry which is preliminary data.</text>
</comment>
<evidence type="ECO:0000313" key="2">
    <source>
        <dbReference type="Proteomes" id="UP000821845"/>
    </source>
</evidence>
<dbReference type="Proteomes" id="UP000821845">
    <property type="component" value="Chromosome 1"/>
</dbReference>
<name>A0ACB7TF56_HYAAI</name>
<organism evidence="1 2">
    <name type="scientific">Hyalomma asiaticum</name>
    <name type="common">Tick</name>
    <dbReference type="NCBI Taxonomy" id="266040"/>
    <lineage>
        <taxon>Eukaryota</taxon>
        <taxon>Metazoa</taxon>
        <taxon>Ecdysozoa</taxon>
        <taxon>Arthropoda</taxon>
        <taxon>Chelicerata</taxon>
        <taxon>Arachnida</taxon>
        <taxon>Acari</taxon>
        <taxon>Parasitiformes</taxon>
        <taxon>Ixodida</taxon>
        <taxon>Ixodoidea</taxon>
        <taxon>Ixodidae</taxon>
        <taxon>Hyalomminae</taxon>
        <taxon>Hyalomma</taxon>
    </lineage>
</organism>
<sequence length="105" mass="11281">MRHGRLQSGDAHASDATALATATLSFGVATWGRPIKAYSKKPRQRPDAGARRPDSAGFGFAARSVCLRQSTTRRESSNADGSTVCGDAEKREEKKTTAKLDCVRL</sequence>
<proteinExistence type="predicted"/>
<gene>
    <name evidence="1" type="ORF">HPB50_004585</name>
</gene>
<reference evidence="1" key="1">
    <citation type="submission" date="2020-05" db="EMBL/GenBank/DDBJ databases">
        <title>Large-scale comparative analyses of tick genomes elucidate their genetic diversity and vector capacities.</title>
        <authorList>
            <person name="Jia N."/>
            <person name="Wang J."/>
            <person name="Shi W."/>
            <person name="Du L."/>
            <person name="Sun Y."/>
            <person name="Zhan W."/>
            <person name="Jiang J."/>
            <person name="Wang Q."/>
            <person name="Zhang B."/>
            <person name="Ji P."/>
            <person name="Sakyi L.B."/>
            <person name="Cui X."/>
            <person name="Yuan T."/>
            <person name="Jiang B."/>
            <person name="Yang W."/>
            <person name="Lam T.T.-Y."/>
            <person name="Chang Q."/>
            <person name="Ding S."/>
            <person name="Wang X."/>
            <person name="Zhu J."/>
            <person name="Ruan X."/>
            <person name="Zhao L."/>
            <person name="Wei J."/>
            <person name="Que T."/>
            <person name="Du C."/>
            <person name="Cheng J."/>
            <person name="Dai P."/>
            <person name="Han X."/>
            <person name="Huang E."/>
            <person name="Gao Y."/>
            <person name="Liu J."/>
            <person name="Shao H."/>
            <person name="Ye R."/>
            <person name="Li L."/>
            <person name="Wei W."/>
            <person name="Wang X."/>
            <person name="Wang C."/>
            <person name="Yang T."/>
            <person name="Huo Q."/>
            <person name="Li W."/>
            <person name="Guo W."/>
            <person name="Chen H."/>
            <person name="Zhou L."/>
            <person name="Ni X."/>
            <person name="Tian J."/>
            <person name="Zhou Y."/>
            <person name="Sheng Y."/>
            <person name="Liu T."/>
            <person name="Pan Y."/>
            <person name="Xia L."/>
            <person name="Li J."/>
            <person name="Zhao F."/>
            <person name="Cao W."/>
        </authorList>
    </citation>
    <scope>NUCLEOTIDE SEQUENCE</scope>
    <source>
        <strain evidence="1">Hyas-2018</strain>
    </source>
</reference>
<protein>
    <submittedName>
        <fullName evidence="1">Uncharacterized protein</fullName>
    </submittedName>
</protein>
<accession>A0ACB7TF56</accession>
<keyword evidence="2" id="KW-1185">Reference proteome</keyword>